<feature type="domain" description="Phosphodiester glycosidase" evidence="2">
    <location>
        <begin position="155"/>
        <end position="336"/>
    </location>
</feature>
<comment type="caution">
    <text evidence="3">The sequence shown here is derived from an EMBL/GenBank/DDBJ whole genome shotgun (WGS) entry which is preliminary data.</text>
</comment>
<evidence type="ECO:0000259" key="2">
    <source>
        <dbReference type="Pfam" id="PF09992"/>
    </source>
</evidence>
<accession>A0A1R1EKG0</accession>
<evidence type="ECO:0000313" key="3">
    <source>
        <dbReference type="EMBL" id="OMF52304.1"/>
    </source>
</evidence>
<name>A0A1R1EKG0_9BACL</name>
<dbReference type="InterPro" id="IPR018711">
    <property type="entry name" value="NAGPA"/>
</dbReference>
<dbReference type="Proteomes" id="UP000187172">
    <property type="component" value="Unassembled WGS sequence"/>
</dbReference>
<reference evidence="3 4" key="1">
    <citation type="submission" date="2016-11" db="EMBL/GenBank/DDBJ databases">
        <title>Paenibacillus species isolates.</title>
        <authorList>
            <person name="Beno S.M."/>
        </authorList>
    </citation>
    <scope>NUCLEOTIDE SEQUENCE [LARGE SCALE GENOMIC DNA]</scope>
    <source>
        <strain evidence="3 4">FSL R5-0378</strain>
    </source>
</reference>
<sequence length="338" mass="36071">MNNKKKKSKRILLISLTLSIATVGGILYGLADRYLIPHVEEVVAQPSTAAAVSSTASGRQSAGTTKTAAANTSTNTESAASTAPAVNATSDDWNYKSDNVDISIKQVETGTGADKMTYYVADVQLKSASNLRTAFANNSFGRNITEHTSEIASANNAILAINGDYYGFRNDGVVIRNGTLYRDEPARDGLALFGDGTMKSYNEEEVSAEDLLAQGVTNTFSFGPVLVKDGTAVQDFDNVKIDTNFGNRTIDEANPRTGIGIISPNHYVFVVVDGRQQNYSRGVTLNEFANLFEDLGATEAYNLDGGGSSTMYFMGRVVNSPGGKGQERGVSDIIYVGE</sequence>
<evidence type="ECO:0000313" key="4">
    <source>
        <dbReference type="Proteomes" id="UP000187172"/>
    </source>
</evidence>
<dbReference type="AlphaFoldDB" id="A0A1R1EKG0"/>
<dbReference type="PANTHER" id="PTHR40446">
    <property type="entry name" value="N-ACETYLGLUCOSAMINE-1-PHOSPHODIESTER ALPHA-N-ACETYLGLUCOSAMINIDASE"/>
    <property type="match status" value="1"/>
</dbReference>
<dbReference type="EMBL" id="MRTP01000007">
    <property type="protein sequence ID" value="OMF52304.1"/>
    <property type="molecule type" value="Genomic_DNA"/>
</dbReference>
<feature type="region of interest" description="Disordered" evidence="1">
    <location>
        <begin position="54"/>
        <end position="85"/>
    </location>
</feature>
<protein>
    <submittedName>
        <fullName evidence="3">Exopolysaccharide biosynthesis protein</fullName>
    </submittedName>
</protein>
<keyword evidence="4" id="KW-1185">Reference proteome</keyword>
<gene>
    <name evidence="3" type="ORF">BK138_22995</name>
</gene>
<evidence type="ECO:0000256" key="1">
    <source>
        <dbReference type="SAM" id="MobiDB-lite"/>
    </source>
</evidence>
<dbReference type="PANTHER" id="PTHR40446:SF2">
    <property type="entry name" value="N-ACETYLGLUCOSAMINE-1-PHOSPHODIESTER ALPHA-N-ACETYLGLUCOSAMINIDASE"/>
    <property type="match status" value="1"/>
</dbReference>
<dbReference type="STRING" id="297318.BK138_22995"/>
<feature type="compositionally biased region" description="Low complexity" evidence="1">
    <location>
        <begin position="54"/>
        <end position="83"/>
    </location>
</feature>
<organism evidence="3 4">
    <name type="scientific">Paenibacillus rhizosphaerae</name>
    <dbReference type="NCBI Taxonomy" id="297318"/>
    <lineage>
        <taxon>Bacteria</taxon>
        <taxon>Bacillati</taxon>
        <taxon>Bacillota</taxon>
        <taxon>Bacilli</taxon>
        <taxon>Bacillales</taxon>
        <taxon>Paenibacillaceae</taxon>
        <taxon>Paenibacillus</taxon>
    </lineage>
</organism>
<dbReference type="RefSeq" id="WP_076173126.1">
    <property type="nucleotide sequence ID" value="NZ_MRTP01000007.1"/>
</dbReference>
<proteinExistence type="predicted"/>
<dbReference type="Pfam" id="PF09992">
    <property type="entry name" value="NAGPA"/>
    <property type="match status" value="1"/>
</dbReference>